<evidence type="ECO:0000313" key="5">
    <source>
        <dbReference type="Proteomes" id="UP000887578"/>
    </source>
</evidence>
<dbReference type="AlphaFoldDB" id="A0A914PA88"/>
<dbReference type="GO" id="GO:0016491">
    <property type="term" value="F:oxidoreductase activity"/>
    <property type="evidence" value="ECO:0007669"/>
    <property type="project" value="UniProtKB-KW"/>
</dbReference>
<sequence length="287" mass="32272">MPQVFAETDLQKSNQIFVVTGANRGIGYGIVEKLATQIENGIIYITSLKESDGKSAIESLTKSLGENKKSELRCHQLDITSAESCKKITTHLKECHGKIDVLINNAGVAFYLETIKTLDEKYEKGWHSMNVNYFGTKQITLNLLPLIKPGGRVVNICSQLGKLQHHNNLKYTLKLKNAKNYEEIEEVIDFYMGCLKEDTCTKNGFHESPYRLSKSAEIALTVLQKKLFKDKGIKFYAACPGYVNTAMTLFKGTLTIQEGADTPTWLATNENAPDGVLVFQRKIMEWY</sequence>
<dbReference type="InterPro" id="IPR002347">
    <property type="entry name" value="SDR_fam"/>
</dbReference>
<evidence type="ECO:0000313" key="6">
    <source>
        <dbReference type="WBParaSite" id="PDA_v2.g12201.t1"/>
    </source>
</evidence>
<dbReference type="PANTHER" id="PTHR43963">
    <property type="entry name" value="CARBONYL REDUCTASE 1-RELATED"/>
    <property type="match status" value="1"/>
</dbReference>
<proteinExistence type="inferred from homology"/>
<dbReference type="Gene3D" id="3.40.50.720">
    <property type="entry name" value="NAD(P)-binding Rossmann-like Domain"/>
    <property type="match status" value="1"/>
</dbReference>
<dbReference type="Proteomes" id="UP000887578">
    <property type="component" value="Unplaced"/>
</dbReference>
<evidence type="ECO:0000256" key="1">
    <source>
        <dbReference type="ARBA" id="ARBA00006484"/>
    </source>
</evidence>
<accession>A0A914PA88</accession>
<comment type="similarity">
    <text evidence="1 4">Belongs to the short-chain dehydrogenases/reductases (SDR) family.</text>
</comment>
<organism evidence="5 6">
    <name type="scientific">Panagrolaimus davidi</name>
    <dbReference type="NCBI Taxonomy" id="227884"/>
    <lineage>
        <taxon>Eukaryota</taxon>
        <taxon>Metazoa</taxon>
        <taxon>Ecdysozoa</taxon>
        <taxon>Nematoda</taxon>
        <taxon>Chromadorea</taxon>
        <taxon>Rhabditida</taxon>
        <taxon>Tylenchina</taxon>
        <taxon>Panagrolaimomorpha</taxon>
        <taxon>Panagrolaimoidea</taxon>
        <taxon>Panagrolaimidae</taxon>
        <taxon>Panagrolaimus</taxon>
    </lineage>
</organism>
<dbReference type="PRINTS" id="PR00080">
    <property type="entry name" value="SDRFAMILY"/>
</dbReference>
<keyword evidence="3" id="KW-0560">Oxidoreductase</keyword>
<evidence type="ECO:0000256" key="3">
    <source>
        <dbReference type="ARBA" id="ARBA00023002"/>
    </source>
</evidence>
<dbReference type="PRINTS" id="PR00081">
    <property type="entry name" value="GDHRDH"/>
</dbReference>
<dbReference type="InterPro" id="IPR036291">
    <property type="entry name" value="NAD(P)-bd_dom_sf"/>
</dbReference>
<dbReference type="Pfam" id="PF00106">
    <property type="entry name" value="adh_short"/>
    <property type="match status" value="1"/>
</dbReference>
<protein>
    <submittedName>
        <fullName evidence="6">Uncharacterized protein</fullName>
    </submittedName>
</protein>
<evidence type="ECO:0000256" key="2">
    <source>
        <dbReference type="ARBA" id="ARBA00022857"/>
    </source>
</evidence>
<dbReference type="SUPFAM" id="SSF51735">
    <property type="entry name" value="NAD(P)-binding Rossmann-fold domains"/>
    <property type="match status" value="1"/>
</dbReference>
<keyword evidence="2" id="KW-0521">NADP</keyword>
<keyword evidence="5" id="KW-1185">Reference proteome</keyword>
<dbReference type="PANTHER" id="PTHR43963:SF6">
    <property type="entry name" value="CHAIN DEHYDROGENASE FAMILY PROTEIN, PUTATIVE (AFU_ORTHOLOGUE AFUA_3G15350)-RELATED"/>
    <property type="match status" value="1"/>
</dbReference>
<evidence type="ECO:0000256" key="4">
    <source>
        <dbReference type="RuleBase" id="RU000363"/>
    </source>
</evidence>
<name>A0A914PA88_9BILA</name>
<dbReference type="WBParaSite" id="PDA_v2.g12201.t1">
    <property type="protein sequence ID" value="PDA_v2.g12201.t1"/>
    <property type="gene ID" value="PDA_v2.g12201"/>
</dbReference>
<reference evidence="6" key="1">
    <citation type="submission" date="2022-11" db="UniProtKB">
        <authorList>
            <consortium name="WormBaseParasite"/>
        </authorList>
    </citation>
    <scope>IDENTIFICATION</scope>
</reference>